<gene>
    <name evidence="1" type="ORF">EG244_18725</name>
</gene>
<comment type="caution">
    <text evidence="1">The sequence shown here is derived from an EMBL/GenBank/DDBJ whole genome shotgun (WGS) entry which is preliminary data.</text>
</comment>
<evidence type="ECO:0000313" key="1">
    <source>
        <dbReference type="EMBL" id="RRH69242.1"/>
    </source>
</evidence>
<keyword evidence="2" id="KW-1185">Reference proteome</keyword>
<sequence>MRITHDPETASFTHSKKAWSNSYPLTRLPEWIAFYKKQRLDFPVAGRVYDEDIAALEALARSLNIPFE</sequence>
<protein>
    <submittedName>
        <fullName evidence="1">Uncharacterized protein</fullName>
    </submittedName>
</protein>
<dbReference type="EMBL" id="RRAZ01000047">
    <property type="protein sequence ID" value="RRH69242.1"/>
    <property type="molecule type" value="Genomic_DNA"/>
</dbReference>
<accession>A0A3P3D715</accession>
<dbReference type="OrthoDB" id="7776368at2"/>
<dbReference type="AlphaFoldDB" id="A0A3P3D715"/>
<dbReference type="Proteomes" id="UP000282125">
    <property type="component" value="Unassembled WGS sequence"/>
</dbReference>
<organism evidence="1 2">
    <name type="scientific">Falsigemmobacter faecalis</name>
    <dbReference type="NCBI Taxonomy" id="2488730"/>
    <lineage>
        <taxon>Bacteria</taxon>
        <taxon>Pseudomonadati</taxon>
        <taxon>Pseudomonadota</taxon>
        <taxon>Alphaproteobacteria</taxon>
        <taxon>Rhodobacterales</taxon>
        <taxon>Paracoccaceae</taxon>
        <taxon>Falsigemmobacter</taxon>
    </lineage>
</organism>
<evidence type="ECO:0000313" key="2">
    <source>
        <dbReference type="Proteomes" id="UP000282125"/>
    </source>
</evidence>
<reference evidence="1 2" key="1">
    <citation type="submission" date="2018-11" db="EMBL/GenBank/DDBJ databases">
        <title>Gemmobacter sp. nov., YIM 102744-1 draft genome.</title>
        <authorList>
            <person name="Li G."/>
            <person name="Jiang Y."/>
        </authorList>
    </citation>
    <scope>NUCLEOTIDE SEQUENCE [LARGE SCALE GENOMIC DNA]</scope>
    <source>
        <strain evidence="1 2">YIM 102744-1</strain>
    </source>
</reference>
<name>A0A3P3D715_9RHOB</name>
<proteinExistence type="predicted"/>